<dbReference type="Proteomes" id="UP000193642">
    <property type="component" value="Unassembled WGS sequence"/>
</dbReference>
<dbReference type="InterPro" id="IPR001579">
    <property type="entry name" value="Glyco_hydro_18_chit_AS"/>
</dbReference>
<dbReference type="InterPro" id="IPR050314">
    <property type="entry name" value="Glycosyl_Hydrlase_18"/>
</dbReference>
<dbReference type="InterPro" id="IPR011583">
    <property type="entry name" value="Chitinase_II/V-like_cat"/>
</dbReference>
<dbReference type="GO" id="GO:0000272">
    <property type="term" value="P:polysaccharide catabolic process"/>
    <property type="evidence" value="ECO:0007669"/>
    <property type="project" value="UniProtKB-KW"/>
</dbReference>
<feature type="domain" description="GH18" evidence="9">
    <location>
        <begin position="1"/>
        <end position="327"/>
    </location>
</feature>
<evidence type="ECO:0000256" key="6">
    <source>
        <dbReference type="ARBA" id="ARBA00023326"/>
    </source>
</evidence>
<gene>
    <name evidence="10" type="ORF">BCR33DRAFT_675539</name>
</gene>
<dbReference type="SUPFAM" id="SSF54556">
    <property type="entry name" value="Chitinase insertion domain"/>
    <property type="match status" value="1"/>
</dbReference>
<dbReference type="PANTHER" id="PTHR11177:SF317">
    <property type="entry name" value="CHITINASE 12-RELATED"/>
    <property type="match status" value="1"/>
</dbReference>
<dbReference type="PROSITE" id="PS01095">
    <property type="entry name" value="GH18_1"/>
    <property type="match status" value="1"/>
</dbReference>
<protein>
    <submittedName>
        <fullName evidence="10">Glycoside hydrolase</fullName>
    </submittedName>
</protein>
<reference evidence="10 11" key="1">
    <citation type="submission" date="2016-07" db="EMBL/GenBank/DDBJ databases">
        <title>Pervasive Adenine N6-methylation of Active Genes in Fungi.</title>
        <authorList>
            <consortium name="DOE Joint Genome Institute"/>
            <person name="Mondo S.J."/>
            <person name="Dannebaum R.O."/>
            <person name="Kuo R.C."/>
            <person name="Labutti K."/>
            <person name="Haridas S."/>
            <person name="Kuo A."/>
            <person name="Salamov A."/>
            <person name="Ahrendt S.R."/>
            <person name="Lipzen A."/>
            <person name="Sullivan W."/>
            <person name="Andreopoulos W.B."/>
            <person name="Clum A."/>
            <person name="Lindquist E."/>
            <person name="Daum C."/>
            <person name="Ramamoorthy G.K."/>
            <person name="Gryganskyi A."/>
            <person name="Culley D."/>
            <person name="Magnuson J.K."/>
            <person name="James T.Y."/>
            <person name="O'Malley M.A."/>
            <person name="Stajich J.E."/>
            <person name="Spatafora J.W."/>
            <person name="Visel A."/>
            <person name="Grigoriev I.V."/>
        </authorList>
    </citation>
    <scope>NUCLEOTIDE SEQUENCE [LARGE SCALE GENOMIC DNA]</scope>
    <source>
        <strain evidence="10 11">JEL800</strain>
    </source>
</reference>
<evidence type="ECO:0000256" key="4">
    <source>
        <dbReference type="ARBA" id="ARBA00023277"/>
    </source>
</evidence>
<evidence type="ECO:0000313" key="10">
    <source>
        <dbReference type="EMBL" id="ORY52697.1"/>
    </source>
</evidence>
<dbReference type="PROSITE" id="PS51910">
    <property type="entry name" value="GH18_2"/>
    <property type="match status" value="1"/>
</dbReference>
<sequence>MVSIGGWSGSRYFSSIAKTAATIQTFVKNVHTFLDTEGFDGVDIDWEYPGGGGLTCNAVDPADVSNFVNLLAALRAELGPDRTISLAVSAEVEHYVDGNTKVNRIPDILKYVSYIQIMSYDFYGSWDSYSDFVIEPPSNNVGYSQPLSISAAVNAWIGAGAKPSQLTSGLAFYGRSWAVTSSANNGLYQPCVSADSNTGCGCIGDYLDAAKWQDPCGGSYNSGVWMYNNLRGAANSGGQQASAPLASGPTTASNGWTRQYFDFAQNPTIYTANYLNRPTVVSYDDPVSIQAKAQWSKTAGLGGVMIWELSQDYNQELITATRAGWGN</sequence>
<comment type="similarity">
    <text evidence="8">Belongs to the glycosyl hydrolase 18 family.</text>
</comment>
<proteinExistence type="inferred from homology"/>
<name>A0A1Y2D0G5_9FUNG</name>
<evidence type="ECO:0000256" key="1">
    <source>
        <dbReference type="ARBA" id="ARBA00000822"/>
    </source>
</evidence>
<evidence type="ECO:0000313" key="11">
    <source>
        <dbReference type="Proteomes" id="UP000193642"/>
    </source>
</evidence>
<dbReference type="EMBL" id="MCGO01000003">
    <property type="protein sequence ID" value="ORY52697.1"/>
    <property type="molecule type" value="Genomic_DNA"/>
</dbReference>
<keyword evidence="5 7" id="KW-0326">Glycosidase</keyword>
<dbReference type="OrthoDB" id="73875at2759"/>
<keyword evidence="6" id="KW-0624">Polysaccharide degradation</keyword>
<dbReference type="AlphaFoldDB" id="A0A1Y2D0G5"/>
<keyword evidence="11" id="KW-1185">Reference proteome</keyword>
<dbReference type="GO" id="GO:0008843">
    <property type="term" value="F:endochitinase activity"/>
    <property type="evidence" value="ECO:0007669"/>
    <property type="project" value="UniProtKB-EC"/>
</dbReference>
<dbReference type="InterPro" id="IPR001223">
    <property type="entry name" value="Glyco_hydro18_cat"/>
</dbReference>
<evidence type="ECO:0000259" key="9">
    <source>
        <dbReference type="PROSITE" id="PS51910"/>
    </source>
</evidence>
<evidence type="ECO:0000256" key="3">
    <source>
        <dbReference type="ARBA" id="ARBA00023024"/>
    </source>
</evidence>
<dbReference type="Gene3D" id="3.10.50.10">
    <property type="match status" value="1"/>
</dbReference>
<evidence type="ECO:0000256" key="5">
    <source>
        <dbReference type="ARBA" id="ARBA00023295"/>
    </source>
</evidence>
<evidence type="ECO:0000256" key="7">
    <source>
        <dbReference type="RuleBase" id="RU000489"/>
    </source>
</evidence>
<dbReference type="SUPFAM" id="SSF51445">
    <property type="entry name" value="(Trans)glycosidases"/>
    <property type="match status" value="1"/>
</dbReference>
<keyword evidence="3" id="KW-0146">Chitin degradation</keyword>
<accession>A0A1Y2D0G5</accession>
<dbReference type="GO" id="GO:0006032">
    <property type="term" value="P:chitin catabolic process"/>
    <property type="evidence" value="ECO:0007669"/>
    <property type="project" value="UniProtKB-KW"/>
</dbReference>
<dbReference type="GO" id="GO:0005576">
    <property type="term" value="C:extracellular region"/>
    <property type="evidence" value="ECO:0007669"/>
    <property type="project" value="TreeGrafter"/>
</dbReference>
<dbReference type="Gene3D" id="3.20.20.80">
    <property type="entry name" value="Glycosidases"/>
    <property type="match status" value="1"/>
</dbReference>
<comment type="catalytic activity">
    <reaction evidence="1">
        <text>Random endo-hydrolysis of N-acetyl-beta-D-glucosaminide (1-&gt;4)-beta-linkages in chitin and chitodextrins.</text>
        <dbReference type="EC" id="3.2.1.14"/>
    </reaction>
</comment>
<dbReference type="InterPro" id="IPR029070">
    <property type="entry name" value="Chitinase_insertion_sf"/>
</dbReference>
<evidence type="ECO:0000256" key="2">
    <source>
        <dbReference type="ARBA" id="ARBA00022801"/>
    </source>
</evidence>
<dbReference type="PANTHER" id="PTHR11177">
    <property type="entry name" value="CHITINASE"/>
    <property type="match status" value="1"/>
</dbReference>
<dbReference type="SMART" id="SM00636">
    <property type="entry name" value="Glyco_18"/>
    <property type="match status" value="1"/>
</dbReference>
<organism evidence="10 11">
    <name type="scientific">Rhizoclosmatium globosum</name>
    <dbReference type="NCBI Taxonomy" id="329046"/>
    <lineage>
        <taxon>Eukaryota</taxon>
        <taxon>Fungi</taxon>
        <taxon>Fungi incertae sedis</taxon>
        <taxon>Chytridiomycota</taxon>
        <taxon>Chytridiomycota incertae sedis</taxon>
        <taxon>Chytridiomycetes</taxon>
        <taxon>Chytridiales</taxon>
        <taxon>Chytriomycetaceae</taxon>
        <taxon>Rhizoclosmatium</taxon>
    </lineage>
</organism>
<dbReference type="GO" id="GO:0008061">
    <property type="term" value="F:chitin binding"/>
    <property type="evidence" value="ECO:0007669"/>
    <property type="project" value="InterPro"/>
</dbReference>
<dbReference type="STRING" id="329046.A0A1Y2D0G5"/>
<dbReference type="InterPro" id="IPR017853">
    <property type="entry name" value="GH"/>
</dbReference>
<comment type="caution">
    <text evidence="10">The sequence shown here is derived from an EMBL/GenBank/DDBJ whole genome shotgun (WGS) entry which is preliminary data.</text>
</comment>
<keyword evidence="2 7" id="KW-0378">Hydrolase</keyword>
<dbReference type="Pfam" id="PF00704">
    <property type="entry name" value="Glyco_hydro_18"/>
    <property type="match status" value="1"/>
</dbReference>
<keyword evidence="4" id="KW-0119">Carbohydrate metabolism</keyword>
<evidence type="ECO:0000256" key="8">
    <source>
        <dbReference type="RuleBase" id="RU004453"/>
    </source>
</evidence>